<evidence type="ECO:0000313" key="2">
    <source>
        <dbReference type="Proteomes" id="UP000499080"/>
    </source>
</evidence>
<name>A0A4Y2DYC4_ARAVE</name>
<keyword evidence="2" id="KW-1185">Reference proteome</keyword>
<evidence type="ECO:0000313" key="1">
    <source>
        <dbReference type="EMBL" id="GBM21902.1"/>
    </source>
</evidence>
<dbReference type="EMBL" id="BGPR01000469">
    <property type="protein sequence ID" value="GBM21902.1"/>
    <property type="molecule type" value="Genomic_DNA"/>
</dbReference>
<sequence>MPRVLDHYVDYIGTNRKTINAECIARLHLLEKIKKERPHSKAWKTSIGGGRPTYGNNASAAYHYTSEAVSANRRLPELLAPRCS</sequence>
<dbReference type="AlphaFoldDB" id="A0A4Y2DYC4"/>
<gene>
    <name evidence="1" type="ORF">AVEN_11303_1</name>
</gene>
<organism evidence="1 2">
    <name type="scientific">Araneus ventricosus</name>
    <name type="common">Orbweaver spider</name>
    <name type="synonym">Epeira ventricosa</name>
    <dbReference type="NCBI Taxonomy" id="182803"/>
    <lineage>
        <taxon>Eukaryota</taxon>
        <taxon>Metazoa</taxon>
        <taxon>Ecdysozoa</taxon>
        <taxon>Arthropoda</taxon>
        <taxon>Chelicerata</taxon>
        <taxon>Arachnida</taxon>
        <taxon>Araneae</taxon>
        <taxon>Araneomorphae</taxon>
        <taxon>Entelegynae</taxon>
        <taxon>Araneoidea</taxon>
        <taxon>Araneidae</taxon>
        <taxon>Araneus</taxon>
    </lineage>
</organism>
<accession>A0A4Y2DYC4</accession>
<proteinExistence type="predicted"/>
<reference evidence="1 2" key="1">
    <citation type="journal article" date="2019" name="Sci. Rep.">
        <title>Orb-weaving spider Araneus ventricosus genome elucidates the spidroin gene catalogue.</title>
        <authorList>
            <person name="Kono N."/>
            <person name="Nakamura H."/>
            <person name="Ohtoshi R."/>
            <person name="Moran D.A.P."/>
            <person name="Shinohara A."/>
            <person name="Yoshida Y."/>
            <person name="Fujiwara M."/>
            <person name="Mori M."/>
            <person name="Tomita M."/>
            <person name="Arakawa K."/>
        </authorList>
    </citation>
    <scope>NUCLEOTIDE SEQUENCE [LARGE SCALE GENOMIC DNA]</scope>
</reference>
<protein>
    <submittedName>
        <fullName evidence="1">Uncharacterized protein</fullName>
    </submittedName>
</protein>
<dbReference type="Proteomes" id="UP000499080">
    <property type="component" value="Unassembled WGS sequence"/>
</dbReference>
<comment type="caution">
    <text evidence="1">The sequence shown here is derived from an EMBL/GenBank/DDBJ whole genome shotgun (WGS) entry which is preliminary data.</text>
</comment>